<keyword evidence="2" id="KW-1185">Reference proteome</keyword>
<proteinExistence type="predicted"/>
<organism evidence="1 2">
    <name type="scientific">Haoranjiania flava</name>
    <dbReference type="NCBI Taxonomy" id="1856322"/>
    <lineage>
        <taxon>Bacteria</taxon>
        <taxon>Pseudomonadati</taxon>
        <taxon>Bacteroidota</taxon>
        <taxon>Chitinophagia</taxon>
        <taxon>Chitinophagales</taxon>
        <taxon>Chitinophagaceae</taxon>
        <taxon>Haoranjiania</taxon>
    </lineage>
</organism>
<dbReference type="EMBL" id="JAOTPL010000008">
    <property type="protein sequence ID" value="MCU7694334.1"/>
    <property type="molecule type" value="Genomic_DNA"/>
</dbReference>
<dbReference type="Gene3D" id="2.40.160.10">
    <property type="entry name" value="Porin"/>
    <property type="match status" value="1"/>
</dbReference>
<evidence type="ECO:0000313" key="1">
    <source>
        <dbReference type="EMBL" id="MCU7694334.1"/>
    </source>
</evidence>
<accession>A0AAE3LKF1</accession>
<dbReference type="RefSeq" id="WP_263037820.1">
    <property type="nucleotide sequence ID" value="NZ_JAOTPL010000008.1"/>
</dbReference>
<name>A0AAE3LKF1_9BACT</name>
<gene>
    <name evidence="1" type="ORF">OD355_07380</name>
</gene>
<sequence length="437" mass="49707">MKYAVLFTFLLFSVISGYSQRLLTDVVDTIVLKGRQVKIIDDEVSNLSFSGYMQPQFQVAQQKGVDADYQGGAFAENSDNRFRLRRGRLRADYVHFHKDGSPATFFVFQFDGTEQGVNIRDFWGRYYENKLHLFSLTAGVMARPFGFELQLSSSQREAAERGRMSQILMKTERDLGVELSINPRKAKNFLKHVQLDFAVYNGQGLSGPREFDNKKDIVTRLSAKPVEIAPLNNLAIGGGVSALLGGIVSEAPEYYAMQQTGNTWGMQLQSGDNTQKFAPRKYYGADIAIETASKNWKTEMRAEYIFGLQTGTKDHSSTPGSYPVNNNIKQPLYTRPFDGAYFNLVQNIAGKKNQLVLKYDWYDPNTKVSGREIDKTYGLSKADIRYNTIGMGFLRHINNHLKILFWYDHIRNEATSIAGFEQDVKDNIFTLRTQFMF</sequence>
<dbReference type="InterPro" id="IPR023614">
    <property type="entry name" value="Porin_dom_sf"/>
</dbReference>
<comment type="caution">
    <text evidence="1">The sequence shown here is derived from an EMBL/GenBank/DDBJ whole genome shotgun (WGS) entry which is preliminary data.</text>
</comment>
<protein>
    <submittedName>
        <fullName evidence="1">Porin</fullName>
    </submittedName>
</protein>
<dbReference type="Proteomes" id="UP001209317">
    <property type="component" value="Unassembled WGS sequence"/>
</dbReference>
<reference evidence="1" key="1">
    <citation type="submission" date="2022-10" db="EMBL/GenBank/DDBJ databases">
        <authorList>
            <person name="Kim H.S."/>
            <person name="Kim J.-S."/>
            <person name="Suh M.K."/>
            <person name="Eom M.K."/>
            <person name="Lee J.-S."/>
        </authorList>
    </citation>
    <scope>NUCLEOTIDE SEQUENCE</scope>
    <source>
        <strain evidence="1">LIP-5</strain>
    </source>
</reference>
<dbReference type="AlphaFoldDB" id="A0AAE3LKF1"/>
<evidence type="ECO:0000313" key="2">
    <source>
        <dbReference type="Proteomes" id="UP001209317"/>
    </source>
</evidence>